<reference evidence="2" key="1">
    <citation type="journal article" date="2023" name="Mol. Phylogenet. Evol.">
        <title>Genome-scale phylogeny and comparative genomics of the fungal order Sordariales.</title>
        <authorList>
            <person name="Hensen N."/>
            <person name="Bonometti L."/>
            <person name="Westerberg I."/>
            <person name="Brannstrom I.O."/>
            <person name="Guillou S."/>
            <person name="Cros-Aarteil S."/>
            <person name="Calhoun S."/>
            <person name="Haridas S."/>
            <person name="Kuo A."/>
            <person name="Mondo S."/>
            <person name="Pangilinan J."/>
            <person name="Riley R."/>
            <person name="LaButti K."/>
            <person name="Andreopoulos B."/>
            <person name="Lipzen A."/>
            <person name="Chen C."/>
            <person name="Yan M."/>
            <person name="Daum C."/>
            <person name="Ng V."/>
            <person name="Clum A."/>
            <person name="Steindorff A."/>
            <person name="Ohm R.A."/>
            <person name="Martin F."/>
            <person name="Silar P."/>
            <person name="Natvig D.O."/>
            <person name="Lalanne C."/>
            <person name="Gautier V."/>
            <person name="Ament-Velasquez S.L."/>
            <person name="Kruys A."/>
            <person name="Hutchinson M.I."/>
            <person name="Powell A.J."/>
            <person name="Barry K."/>
            <person name="Miller A.N."/>
            <person name="Grigoriev I.V."/>
            <person name="Debuchy R."/>
            <person name="Gladieux P."/>
            <person name="Hiltunen Thoren M."/>
            <person name="Johannesson H."/>
        </authorList>
    </citation>
    <scope>NUCLEOTIDE SEQUENCE</scope>
    <source>
        <strain evidence="2">CBS 626.80</strain>
    </source>
</reference>
<keyword evidence="1" id="KW-0472">Membrane</keyword>
<keyword evidence="1" id="KW-1133">Transmembrane helix</keyword>
<keyword evidence="1" id="KW-0812">Transmembrane</keyword>
<dbReference type="AlphaFoldDB" id="A0AAN6NXB8"/>
<evidence type="ECO:0000313" key="2">
    <source>
        <dbReference type="EMBL" id="KAK3952724.1"/>
    </source>
</evidence>
<dbReference type="EMBL" id="MU859118">
    <property type="protein sequence ID" value="KAK3952724.1"/>
    <property type="molecule type" value="Genomic_DNA"/>
</dbReference>
<keyword evidence="3" id="KW-1185">Reference proteome</keyword>
<feature type="transmembrane region" description="Helical" evidence="1">
    <location>
        <begin position="20"/>
        <end position="39"/>
    </location>
</feature>
<evidence type="ECO:0000256" key="1">
    <source>
        <dbReference type="SAM" id="Phobius"/>
    </source>
</evidence>
<sequence>MSLNVILPNLSLAFSSVTFYQIAQIPLTPTVAVINYVLYRSVLPARAIWALVPACLGLGVVSYYNTLPASSSTTGPTVDQPKKQLGVEATTQPLGILFSLLGILASSLYTI</sequence>
<protein>
    <submittedName>
        <fullName evidence="2">Uncharacterized protein</fullName>
    </submittedName>
</protein>
<reference evidence="2" key="2">
    <citation type="submission" date="2023-06" db="EMBL/GenBank/DDBJ databases">
        <authorList>
            <consortium name="Lawrence Berkeley National Laboratory"/>
            <person name="Mondo S.J."/>
            <person name="Hensen N."/>
            <person name="Bonometti L."/>
            <person name="Westerberg I."/>
            <person name="Brannstrom I.O."/>
            <person name="Guillou S."/>
            <person name="Cros-Aarteil S."/>
            <person name="Calhoun S."/>
            <person name="Haridas S."/>
            <person name="Kuo A."/>
            <person name="Pangilinan J."/>
            <person name="Riley R."/>
            <person name="Labutti K."/>
            <person name="Andreopoulos B."/>
            <person name="Lipzen A."/>
            <person name="Chen C."/>
            <person name="Yanf M."/>
            <person name="Daum C."/>
            <person name="Ng V."/>
            <person name="Clum A."/>
            <person name="Steindorff A."/>
            <person name="Ohm R."/>
            <person name="Martin F."/>
            <person name="Silar P."/>
            <person name="Natvig D."/>
            <person name="Lalanne C."/>
            <person name="Gautier V."/>
            <person name="Ament-Velasquez S.L."/>
            <person name="Kruys A."/>
            <person name="Hutchinson M.I."/>
            <person name="Powell A.J."/>
            <person name="Barry K."/>
            <person name="Miller A.N."/>
            <person name="Grigoriev I.V."/>
            <person name="Debuchy R."/>
            <person name="Gladieux P."/>
            <person name="Thoren M.H."/>
            <person name="Johannesson H."/>
        </authorList>
    </citation>
    <scope>NUCLEOTIDE SEQUENCE</scope>
    <source>
        <strain evidence="2">CBS 626.80</strain>
    </source>
</reference>
<feature type="transmembrane region" description="Helical" evidence="1">
    <location>
        <begin position="46"/>
        <end position="64"/>
    </location>
</feature>
<accession>A0AAN6NXB8</accession>
<comment type="caution">
    <text evidence="2">The sequence shown here is derived from an EMBL/GenBank/DDBJ whole genome shotgun (WGS) entry which is preliminary data.</text>
</comment>
<gene>
    <name evidence="2" type="ORF">QBC32DRAFT_340643</name>
</gene>
<feature type="transmembrane region" description="Helical" evidence="1">
    <location>
        <begin position="91"/>
        <end position="110"/>
    </location>
</feature>
<evidence type="ECO:0000313" key="3">
    <source>
        <dbReference type="Proteomes" id="UP001303222"/>
    </source>
</evidence>
<organism evidence="2 3">
    <name type="scientific">Pseudoneurospora amorphoporcata</name>
    <dbReference type="NCBI Taxonomy" id="241081"/>
    <lineage>
        <taxon>Eukaryota</taxon>
        <taxon>Fungi</taxon>
        <taxon>Dikarya</taxon>
        <taxon>Ascomycota</taxon>
        <taxon>Pezizomycotina</taxon>
        <taxon>Sordariomycetes</taxon>
        <taxon>Sordariomycetidae</taxon>
        <taxon>Sordariales</taxon>
        <taxon>Sordariaceae</taxon>
        <taxon>Pseudoneurospora</taxon>
    </lineage>
</organism>
<name>A0AAN6NXB8_9PEZI</name>
<proteinExistence type="predicted"/>
<dbReference type="Proteomes" id="UP001303222">
    <property type="component" value="Unassembled WGS sequence"/>
</dbReference>